<accession>A0A0G4GU58</accession>
<protein>
    <submittedName>
        <fullName evidence="2">Uncharacterized protein</fullName>
    </submittedName>
</protein>
<dbReference type="EMBL" id="CDMZ01001545">
    <property type="protein sequence ID" value="CEM34158.1"/>
    <property type="molecule type" value="Genomic_DNA"/>
</dbReference>
<proteinExistence type="predicted"/>
<sequence>MRLSRPFVLFFHLMLVPVCYTAKQSSMKETGSPLQADACNEGTAQCEEPKVQMFIGTMLPGARLDDFDLVRATIPTCPHGFAYQTKYQRNLGTQPDLLQTILMLVYSTRDNTQPDFSNLKEAAWDKIYLHGTAAAHRKGDALVLDALCTVHNHQSEVLQKIEAYAMANGARSVSMSIFPDMLLLWWMHGYRPLLPSSCPTTESETKSLYIEDRDEMLFSSDESRWESEGLEDALREYVNIQRGTPLEESSFGKMARSQGLTVSLPSGAGRNEETLLWMTNCAPSPLPRKKQTDSPKEGSQMIRFNQEGKLRPGLGERLWSGVISLFKGKKKKNPKEKRPGAVGDRV</sequence>
<dbReference type="AlphaFoldDB" id="A0A0G4GU58"/>
<evidence type="ECO:0000256" key="1">
    <source>
        <dbReference type="SAM" id="SignalP"/>
    </source>
</evidence>
<keyword evidence="1" id="KW-0732">Signal</keyword>
<dbReference type="VEuPathDB" id="CryptoDB:Cvel_23366"/>
<evidence type="ECO:0000313" key="2">
    <source>
        <dbReference type="EMBL" id="CEM34158.1"/>
    </source>
</evidence>
<feature type="signal peptide" evidence="1">
    <location>
        <begin position="1"/>
        <end position="21"/>
    </location>
</feature>
<organism evidence="2">
    <name type="scientific">Chromera velia CCMP2878</name>
    <dbReference type="NCBI Taxonomy" id="1169474"/>
    <lineage>
        <taxon>Eukaryota</taxon>
        <taxon>Sar</taxon>
        <taxon>Alveolata</taxon>
        <taxon>Colpodellida</taxon>
        <taxon>Chromeraceae</taxon>
        <taxon>Chromera</taxon>
    </lineage>
</organism>
<name>A0A0G4GU58_9ALVE</name>
<feature type="chain" id="PRO_5005190995" evidence="1">
    <location>
        <begin position="22"/>
        <end position="346"/>
    </location>
</feature>
<gene>
    <name evidence="2" type="ORF">Cvel_23366</name>
</gene>
<reference evidence="2" key="1">
    <citation type="submission" date="2014-11" db="EMBL/GenBank/DDBJ databases">
        <authorList>
            <person name="Otto D Thomas"/>
            <person name="Naeem Raeece"/>
        </authorList>
    </citation>
    <scope>NUCLEOTIDE SEQUENCE</scope>
</reference>